<dbReference type="InterPro" id="IPR027417">
    <property type="entry name" value="P-loop_NTPase"/>
</dbReference>
<protein>
    <submittedName>
        <fullName evidence="8">HELICc and SUV3_C domain-containing protein</fullName>
    </submittedName>
</protein>
<dbReference type="AlphaFoldDB" id="A0A7L5JMD1"/>
<feature type="compositionally biased region" description="Basic residues" evidence="5">
    <location>
        <begin position="542"/>
        <end position="552"/>
    </location>
</feature>
<dbReference type="SMART" id="SM00487">
    <property type="entry name" value="DEXDc"/>
    <property type="match status" value="1"/>
</dbReference>
<feature type="domain" description="Helicase C-terminal" evidence="7">
    <location>
        <begin position="175"/>
        <end position="343"/>
    </location>
</feature>
<dbReference type="SUPFAM" id="SSF52540">
    <property type="entry name" value="P-loop containing nucleoside triphosphate hydrolases"/>
    <property type="match status" value="1"/>
</dbReference>
<dbReference type="Pfam" id="PF22527">
    <property type="entry name" value="DEXQc_Suv3"/>
    <property type="match status" value="1"/>
</dbReference>
<dbReference type="PANTHER" id="PTHR12131:SF1">
    <property type="entry name" value="ATP-DEPENDENT RNA HELICASE SUPV3L1, MITOCHONDRIAL-RELATED"/>
    <property type="match status" value="1"/>
</dbReference>
<dbReference type="Gene3D" id="1.20.58.1080">
    <property type="match status" value="1"/>
</dbReference>
<dbReference type="Gene3D" id="3.40.50.300">
    <property type="entry name" value="P-loop containing nucleotide triphosphate hydrolases"/>
    <property type="match status" value="2"/>
</dbReference>
<dbReference type="SMART" id="SM00490">
    <property type="entry name" value="HELICc"/>
    <property type="match status" value="1"/>
</dbReference>
<dbReference type="InterPro" id="IPR001650">
    <property type="entry name" value="Helicase_C-like"/>
</dbReference>
<feature type="compositionally biased region" description="Basic and acidic residues" evidence="5">
    <location>
        <begin position="520"/>
        <end position="541"/>
    </location>
</feature>
<keyword evidence="3" id="KW-0347">Helicase</keyword>
<evidence type="ECO:0000259" key="7">
    <source>
        <dbReference type="PROSITE" id="PS51194"/>
    </source>
</evidence>
<feature type="region of interest" description="Disordered" evidence="5">
    <location>
        <begin position="520"/>
        <end position="552"/>
    </location>
</feature>
<dbReference type="InterPro" id="IPR050699">
    <property type="entry name" value="RNA-DNA_Helicase"/>
</dbReference>
<dbReference type="GO" id="GO:0016787">
    <property type="term" value="F:hydrolase activity"/>
    <property type="evidence" value="ECO:0007669"/>
    <property type="project" value="UniProtKB-KW"/>
</dbReference>
<dbReference type="PANTHER" id="PTHR12131">
    <property type="entry name" value="ATP-DEPENDENT RNA AND DNA HELICASE"/>
    <property type="match status" value="1"/>
</dbReference>
<sequence length="552" mass="63403">MVKVDIICEFIKRRYMKNSWQEDLKILLNCDLKTLYPLARSMNRKLEFYVGPTNSGKTYNAMKKLKEANSGLYLAPLRLLALEGYEDLKESNIEASLVTGEEQQLNEDAAHICSTIEMIDFDLEVDVAVIDEVQMLEDDDRGWAWVNAIIGVPAKRVIMTGSVNALDAVKKIAQYLDEELEIVKHKRKNELKILDKWTSLDKLEDGTALIAFSRAEVLKLKQKLQKKYTVSVIYGNLSPEVRRDEARRFREKKSQILIATDAISMGLNLPIKTILFTNDTKFDGVSKRKITVNEIVQIAGRAGRFGLFEAGYLGATRRDILNYIEEEFQSPIRTIKPPFKVKINNSQLESLSMHLKTKSLGKVLNFFALNMKFNGPFEAANLSSMLEASRIVDSKDGLTLEEKYLLAQAPITTKSTIILQAYNSYIASVVKKRPNHYKPSITLPQKAITQKDLLLVEDEVKKISLYLWLSYKLPNLFPDHDKAYILRNSFNSFIEKSLKGTLISDDSFVEKRFESRFRKEKNDRTKTKEYNKDVENRDKKANGFRKRSRKTF</sequence>
<dbReference type="Proteomes" id="UP000509513">
    <property type="component" value="Chromosome"/>
</dbReference>
<dbReference type="InterPro" id="IPR055206">
    <property type="entry name" value="DEXQc_SUV3"/>
</dbReference>
<accession>A0A7L5JMD1</accession>
<keyword evidence="4" id="KW-0067">ATP-binding</keyword>
<evidence type="ECO:0000256" key="5">
    <source>
        <dbReference type="SAM" id="MobiDB-lite"/>
    </source>
</evidence>
<dbReference type="KEGG" id="acib:ACBT_0383"/>
<evidence type="ECO:0000313" key="9">
    <source>
        <dbReference type="Proteomes" id="UP000509513"/>
    </source>
</evidence>
<dbReference type="Pfam" id="PF12513">
    <property type="entry name" value="SUV3_C"/>
    <property type="match status" value="1"/>
</dbReference>
<dbReference type="GO" id="GO:0004386">
    <property type="term" value="F:helicase activity"/>
    <property type="evidence" value="ECO:0007669"/>
    <property type="project" value="UniProtKB-KW"/>
</dbReference>
<evidence type="ECO:0000259" key="6">
    <source>
        <dbReference type="PROSITE" id="PS51192"/>
    </source>
</evidence>
<proteinExistence type="predicted"/>
<evidence type="ECO:0000256" key="3">
    <source>
        <dbReference type="ARBA" id="ARBA00022806"/>
    </source>
</evidence>
<keyword evidence="1" id="KW-0547">Nucleotide-binding</keyword>
<evidence type="ECO:0000313" key="8">
    <source>
        <dbReference type="EMBL" id="QKJ26351.1"/>
    </source>
</evidence>
<dbReference type="InterPro" id="IPR022192">
    <property type="entry name" value="SUV3_C"/>
</dbReference>
<feature type="domain" description="Helicase ATP-binding" evidence="6">
    <location>
        <begin position="38"/>
        <end position="181"/>
    </location>
</feature>
<gene>
    <name evidence="8" type="ORF">ACBT_0383</name>
</gene>
<dbReference type="PROSITE" id="PS51192">
    <property type="entry name" value="HELICASE_ATP_BIND_1"/>
    <property type="match status" value="1"/>
</dbReference>
<organism evidence="8 9">
    <name type="scientific">Aliarcobacter cibarius</name>
    <dbReference type="NCBI Taxonomy" id="255507"/>
    <lineage>
        <taxon>Bacteria</taxon>
        <taxon>Pseudomonadati</taxon>
        <taxon>Campylobacterota</taxon>
        <taxon>Epsilonproteobacteria</taxon>
        <taxon>Campylobacterales</taxon>
        <taxon>Arcobacteraceae</taxon>
        <taxon>Aliarcobacter</taxon>
    </lineage>
</organism>
<dbReference type="PROSITE" id="PS51194">
    <property type="entry name" value="HELICASE_CTER"/>
    <property type="match status" value="1"/>
</dbReference>
<dbReference type="Gene3D" id="1.20.272.40">
    <property type="match status" value="1"/>
</dbReference>
<dbReference type="EMBL" id="CP054051">
    <property type="protein sequence ID" value="QKJ26351.1"/>
    <property type="molecule type" value="Genomic_DNA"/>
</dbReference>
<dbReference type="Pfam" id="PF00271">
    <property type="entry name" value="Helicase_C"/>
    <property type="match status" value="1"/>
</dbReference>
<evidence type="ECO:0000256" key="4">
    <source>
        <dbReference type="ARBA" id="ARBA00022840"/>
    </source>
</evidence>
<dbReference type="InterPro" id="IPR014001">
    <property type="entry name" value="Helicase_ATP-bd"/>
</dbReference>
<dbReference type="GO" id="GO:0005524">
    <property type="term" value="F:ATP binding"/>
    <property type="evidence" value="ECO:0007669"/>
    <property type="project" value="UniProtKB-KW"/>
</dbReference>
<name>A0A7L5JMD1_9BACT</name>
<keyword evidence="2" id="KW-0378">Hydrolase</keyword>
<evidence type="ECO:0000256" key="1">
    <source>
        <dbReference type="ARBA" id="ARBA00022741"/>
    </source>
</evidence>
<reference evidence="8 9" key="1">
    <citation type="submission" date="2020-05" db="EMBL/GenBank/DDBJ databases">
        <title>Complete genome sequencing of Campylobacter and Arcobacter type strains.</title>
        <authorList>
            <person name="Miller W.G."/>
            <person name="Yee E."/>
        </authorList>
    </citation>
    <scope>NUCLEOTIDE SEQUENCE [LARGE SCALE GENOMIC DNA]</scope>
    <source>
        <strain evidence="8 9">LMG 21996</strain>
    </source>
</reference>
<evidence type="ECO:0000256" key="2">
    <source>
        <dbReference type="ARBA" id="ARBA00022801"/>
    </source>
</evidence>